<dbReference type="EMBL" id="WRPP01000008">
    <property type="protein sequence ID" value="MVU82306.1"/>
    <property type="molecule type" value="Genomic_DNA"/>
</dbReference>
<dbReference type="PROSITE" id="PS51192">
    <property type="entry name" value="HELICASE_ATP_BIND_1"/>
    <property type="match status" value="1"/>
</dbReference>
<gene>
    <name evidence="3" type="ORF">GPX89_34355</name>
</gene>
<evidence type="ECO:0000259" key="2">
    <source>
        <dbReference type="PROSITE" id="PS51192"/>
    </source>
</evidence>
<dbReference type="GO" id="GO:0009307">
    <property type="term" value="P:DNA restriction-modification system"/>
    <property type="evidence" value="ECO:0007669"/>
    <property type="project" value="UniProtKB-KW"/>
</dbReference>
<dbReference type="Pfam" id="PF08463">
    <property type="entry name" value="EcoEI_R_C"/>
    <property type="match status" value="1"/>
</dbReference>
<evidence type="ECO:0000313" key="3">
    <source>
        <dbReference type="EMBL" id="MVU82306.1"/>
    </source>
</evidence>
<dbReference type="Gene3D" id="3.90.1570.30">
    <property type="match status" value="1"/>
</dbReference>
<organism evidence="3 4">
    <name type="scientific">Nocardia terrae</name>
    <dbReference type="NCBI Taxonomy" id="2675851"/>
    <lineage>
        <taxon>Bacteria</taxon>
        <taxon>Bacillati</taxon>
        <taxon>Actinomycetota</taxon>
        <taxon>Actinomycetes</taxon>
        <taxon>Mycobacteriales</taxon>
        <taxon>Nocardiaceae</taxon>
        <taxon>Nocardia</taxon>
    </lineage>
</organism>
<dbReference type="Gene3D" id="3.40.50.300">
    <property type="entry name" value="P-loop containing nucleotide triphosphate hydrolases"/>
    <property type="match status" value="2"/>
</dbReference>
<dbReference type="InterPro" id="IPR001650">
    <property type="entry name" value="Helicase_C-like"/>
</dbReference>
<dbReference type="GO" id="GO:0003677">
    <property type="term" value="F:DNA binding"/>
    <property type="evidence" value="ECO:0007669"/>
    <property type="project" value="UniProtKB-KW"/>
</dbReference>
<dbReference type="RefSeq" id="WP_328602634.1">
    <property type="nucleotide sequence ID" value="NZ_WRPP01000008.1"/>
</dbReference>
<dbReference type="GO" id="GO:0009035">
    <property type="term" value="F:type I site-specific deoxyribonuclease activity"/>
    <property type="evidence" value="ECO:0007669"/>
    <property type="project" value="UniProtKB-EC"/>
</dbReference>
<dbReference type="InterPro" id="IPR013670">
    <property type="entry name" value="EcoEI_R_C_dom"/>
</dbReference>
<dbReference type="SMART" id="SM00487">
    <property type="entry name" value="DEXDc"/>
    <property type="match status" value="1"/>
</dbReference>
<keyword evidence="4" id="KW-1185">Reference proteome</keyword>
<dbReference type="GO" id="GO:0005524">
    <property type="term" value="F:ATP binding"/>
    <property type="evidence" value="ECO:0007669"/>
    <property type="project" value="UniProtKB-KW"/>
</dbReference>
<dbReference type="PANTHER" id="PTHR47396">
    <property type="entry name" value="TYPE I RESTRICTION ENZYME ECOKI R PROTEIN"/>
    <property type="match status" value="1"/>
</dbReference>
<dbReference type="Pfam" id="PF04851">
    <property type="entry name" value="ResIII"/>
    <property type="match status" value="1"/>
</dbReference>
<dbReference type="InterPro" id="IPR050742">
    <property type="entry name" value="Helicase_Restrict-Modif_Enz"/>
</dbReference>
<sequence>MSNGSNFAFLRPEWPELFAEAVRAERAAVGDPRVSCFYARRALELALEWVFQADGTLKKPYHSDLSGMIHEPTLKDLVGAGLSAKMDVVRRQGNIAVHRKNPVAAADAIMVVAELFHVMFWMARTYALQAQHVPADVLAFDANLIPKPIPAEVRRKKQAEIQQMAADLEAHRKQLAEERSKSKEWEAELAQLRAEIKAAKAANAARPDHHDYNEAETRTYLIDLLLKEAGWDLSGPNDREYTVTGMPTESGTGHVDYVLWDDNGKPLGLVEAKRASKSAEAGKHQAQLYADALEQQHGQRPVIFYTNGYDTHIWDDAFYPPRRVQGFYTKDQLRLLVSRRAGRKTLSTEKVNEEIANRHYQIRAIRRIGEHFEEDKQRQALLVMATGTGKTRTVIALVDLLNKAGWVKRVLFLADRQVLVNQAVNAFKAHLPGMPTVNLLTEKSTDARVYVSTYPTMLNMINELDDKEERRFGPGYFDLVIIDEAHRSVYQKYSAIFEHFDSLLVGLTATPKDEVDRNTYRLFGLEDGVPTDSYDLEQAVAEGYLVPPKAVAVPLKFQLHGIRYDDLPDEEKEKWDGLEWDEDSGVPDEVAADDLNRFLFNKDTIDKMLETLMRYGAKVADGERLGKTIVFARNQKHAELIVERFDALFPEYKGEFAKLITNQVSHAQSLIDKFENTNSAPHIAVSVDMLDTGLDVPAVVNLVFAKLVRSKTKYWQMIGRGTRLCPDLFGPNQDKTGFLVFDLCENIEFFNQDIPTAEGRAQPSMSERLFSARADLLRDIDQMQQPGQRPAEIADTEPGSTLDLRWQLADRLQLEVANMNPQNVEVRHKLRYVEEFSKPNSWDIVTPDIRIRVDELAALPTEYKENENSPQAKRFDYLALRLQLAVLTADPKFTKLREQVQEIASQLHDPTLQSITAIKQRYDFIEDVAGDAWWEDVTLPMLETMRRRLRGLVKNIQPKGKQNPLYTDFEDELGDITVTEVKGLPGSGKGMARFQSKVRTYLRSHEDQLAVQKILRNKQITTADLTELEKIFLDNGFGTDADIEHAKSEHGGLGLFLRSLTGLDREAAAEAFDQFQAGKNLTANQLHFLDLLIDVIAQNGLVEVKALWKPPFLSLAPKGPEDLFTEDEVNGMVAVLRNLRTTAVPVGDQELSDRIAT</sequence>
<reference evidence="3 4" key="1">
    <citation type="submission" date="2019-12" db="EMBL/GenBank/DDBJ databases">
        <title>Nocardia sp. nov. ET3-3 isolated from soil.</title>
        <authorList>
            <person name="Kanchanasin P."/>
            <person name="Tanasupawat S."/>
            <person name="Yuki M."/>
            <person name="Kudo T."/>
        </authorList>
    </citation>
    <scope>NUCLEOTIDE SEQUENCE [LARGE SCALE GENOMIC DNA]</scope>
    <source>
        <strain evidence="3 4">ET3-3</strain>
    </source>
</reference>
<name>A0A7K1V6T0_9NOCA</name>
<dbReference type="Proteomes" id="UP000466794">
    <property type="component" value="Unassembled WGS sequence"/>
</dbReference>
<accession>A0A7K1V6T0</accession>
<dbReference type="CDD" id="cd18032">
    <property type="entry name" value="DEXHc_RE_I_III_res"/>
    <property type="match status" value="1"/>
</dbReference>
<dbReference type="SUPFAM" id="SSF52540">
    <property type="entry name" value="P-loop containing nucleoside triphosphate hydrolases"/>
    <property type="match status" value="1"/>
</dbReference>
<evidence type="ECO:0000313" key="4">
    <source>
        <dbReference type="Proteomes" id="UP000466794"/>
    </source>
</evidence>
<proteinExistence type="predicted"/>
<dbReference type="InterPro" id="IPR006935">
    <property type="entry name" value="Helicase/UvrB_N"/>
</dbReference>
<evidence type="ECO:0000256" key="1">
    <source>
        <dbReference type="SAM" id="Coils"/>
    </source>
</evidence>
<comment type="caution">
    <text evidence="3">The sequence shown here is derived from an EMBL/GenBank/DDBJ whole genome shotgun (WGS) entry which is preliminary data.</text>
</comment>
<dbReference type="Pfam" id="PF13643">
    <property type="entry name" value="DUF4145"/>
    <property type="match status" value="1"/>
</dbReference>
<dbReference type="Pfam" id="PF00271">
    <property type="entry name" value="Helicase_C"/>
    <property type="match status" value="1"/>
</dbReference>
<dbReference type="AlphaFoldDB" id="A0A7K1V6T0"/>
<dbReference type="InterPro" id="IPR025285">
    <property type="entry name" value="DUF4145"/>
</dbReference>
<dbReference type="InterPro" id="IPR027417">
    <property type="entry name" value="P-loop_NTPase"/>
</dbReference>
<protein>
    <submittedName>
        <fullName evidence="3">DUF4145 domain-containing protein</fullName>
    </submittedName>
</protein>
<dbReference type="CDD" id="cd18799">
    <property type="entry name" value="SF2_C_EcoAI-like"/>
    <property type="match status" value="1"/>
</dbReference>
<keyword evidence="1" id="KW-0175">Coiled coil</keyword>
<dbReference type="GO" id="GO:0005829">
    <property type="term" value="C:cytosol"/>
    <property type="evidence" value="ECO:0007669"/>
    <property type="project" value="TreeGrafter"/>
</dbReference>
<dbReference type="InterPro" id="IPR014001">
    <property type="entry name" value="Helicase_ATP-bd"/>
</dbReference>
<feature type="domain" description="Helicase ATP-binding" evidence="2">
    <location>
        <begin position="371"/>
        <end position="529"/>
    </location>
</feature>
<dbReference type="PANTHER" id="PTHR47396:SF1">
    <property type="entry name" value="ATP-DEPENDENT HELICASE IRC3-RELATED"/>
    <property type="match status" value="1"/>
</dbReference>
<feature type="coiled-coil region" evidence="1">
    <location>
        <begin position="154"/>
        <end position="202"/>
    </location>
</feature>